<dbReference type="AlphaFoldDB" id="A0A9P8W552"/>
<dbReference type="EMBL" id="JAGPYM010000010">
    <property type="protein sequence ID" value="KAH6889810.1"/>
    <property type="molecule type" value="Genomic_DNA"/>
</dbReference>
<keyword evidence="4" id="KW-1185">Reference proteome</keyword>
<accession>A0A9P8W552</accession>
<dbReference type="Pfam" id="PF00149">
    <property type="entry name" value="Metallophos"/>
    <property type="match status" value="1"/>
</dbReference>
<dbReference type="GO" id="GO:0016787">
    <property type="term" value="F:hydrolase activity"/>
    <property type="evidence" value="ECO:0007669"/>
    <property type="project" value="InterPro"/>
</dbReference>
<protein>
    <submittedName>
        <fullName evidence="3">Metallo-dependent phosphatase-like protein</fullName>
    </submittedName>
</protein>
<gene>
    <name evidence="3" type="ORF">B0T10DRAFT_404333</name>
</gene>
<sequence>MPMRRKTRIVCISDTHNCTVKLPKGDVLIHAGDLTNQGSYSELSKTVKWLEQADFEAKIVIAGNHDITLDKDFFEEHGLYFHNHNVQSPTECLSLFTSSPSLTYLNHESATIRLASPSGPRTEFTVFGSPYSPRNGLWAFGYPAPQNPVCGELTSIWEKIPLESDIVITHTPPKSHCDETPGRRSVGCEALRRALWRVRPQLAVCGHIHPSRGSQRVVWDLNSRNTPYKEETTVSWEDPGEGNNKISLVDLTGKKAPSLANDGSHPGRFQSTPIKDAPLTSPLTFGSGNVDAQPSSPVGLGDPTSPRRDQVALEGRMRRRETCVVNAAIMRSNWPHTGGKSFNKPIVVDLNLPVWDEARDAHS</sequence>
<evidence type="ECO:0000313" key="3">
    <source>
        <dbReference type="EMBL" id="KAH6889810.1"/>
    </source>
</evidence>
<dbReference type="OrthoDB" id="630188at2759"/>
<dbReference type="InterPro" id="IPR029052">
    <property type="entry name" value="Metallo-depent_PP-like"/>
</dbReference>
<dbReference type="PANTHER" id="PTHR12905:SF16">
    <property type="entry name" value="SER_THR PROTEIN PHOSPHATASE FAMILY PROTEIN (AFU_ORTHOLOGUE AFUA_1G06000)"/>
    <property type="match status" value="1"/>
</dbReference>
<evidence type="ECO:0000313" key="4">
    <source>
        <dbReference type="Proteomes" id="UP000777438"/>
    </source>
</evidence>
<organism evidence="3 4">
    <name type="scientific">Thelonectria olida</name>
    <dbReference type="NCBI Taxonomy" id="1576542"/>
    <lineage>
        <taxon>Eukaryota</taxon>
        <taxon>Fungi</taxon>
        <taxon>Dikarya</taxon>
        <taxon>Ascomycota</taxon>
        <taxon>Pezizomycotina</taxon>
        <taxon>Sordariomycetes</taxon>
        <taxon>Hypocreomycetidae</taxon>
        <taxon>Hypocreales</taxon>
        <taxon>Nectriaceae</taxon>
        <taxon>Thelonectria</taxon>
    </lineage>
</organism>
<feature type="domain" description="Calcineurin-like phosphoesterase" evidence="2">
    <location>
        <begin position="8"/>
        <end position="210"/>
    </location>
</feature>
<feature type="compositionally biased region" description="Polar residues" evidence="1">
    <location>
        <begin position="281"/>
        <end position="296"/>
    </location>
</feature>
<dbReference type="InterPro" id="IPR051693">
    <property type="entry name" value="UPF0046_metallophosphoest"/>
</dbReference>
<dbReference type="Proteomes" id="UP000777438">
    <property type="component" value="Unassembled WGS sequence"/>
</dbReference>
<dbReference type="CDD" id="cd07379">
    <property type="entry name" value="MPP_239FB"/>
    <property type="match status" value="1"/>
</dbReference>
<dbReference type="Gene3D" id="3.60.21.10">
    <property type="match status" value="1"/>
</dbReference>
<evidence type="ECO:0000259" key="2">
    <source>
        <dbReference type="Pfam" id="PF00149"/>
    </source>
</evidence>
<reference evidence="3 4" key="1">
    <citation type="journal article" date="2021" name="Nat. Commun.">
        <title>Genetic determinants of endophytism in the Arabidopsis root mycobiome.</title>
        <authorList>
            <person name="Mesny F."/>
            <person name="Miyauchi S."/>
            <person name="Thiergart T."/>
            <person name="Pickel B."/>
            <person name="Atanasova L."/>
            <person name="Karlsson M."/>
            <person name="Huettel B."/>
            <person name="Barry K.W."/>
            <person name="Haridas S."/>
            <person name="Chen C."/>
            <person name="Bauer D."/>
            <person name="Andreopoulos W."/>
            <person name="Pangilinan J."/>
            <person name="LaButti K."/>
            <person name="Riley R."/>
            <person name="Lipzen A."/>
            <person name="Clum A."/>
            <person name="Drula E."/>
            <person name="Henrissat B."/>
            <person name="Kohler A."/>
            <person name="Grigoriev I.V."/>
            <person name="Martin F.M."/>
            <person name="Hacquard S."/>
        </authorList>
    </citation>
    <scope>NUCLEOTIDE SEQUENCE [LARGE SCALE GENOMIC DNA]</scope>
    <source>
        <strain evidence="3 4">MPI-CAGE-CH-0241</strain>
    </source>
</reference>
<dbReference type="PANTHER" id="PTHR12905">
    <property type="entry name" value="METALLOPHOSPHOESTERASE"/>
    <property type="match status" value="1"/>
</dbReference>
<proteinExistence type="predicted"/>
<name>A0A9P8W552_9HYPO</name>
<evidence type="ECO:0000256" key="1">
    <source>
        <dbReference type="SAM" id="MobiDB-lite"/>
    </source>
</evidence>
<dbReference type="SUPFAM" id="SSF56300">
    <property type="entry name" value="Metallo-dependent phosphatases"/>
    <property type="match status" value="1"/>
</dbReference>
<dbReference type="InterPro" id="IPR004843">
    <property type="entry name" value="Calcineurin-like_PHP"/>
</dbReference>
<feature type="region of interest" description="Disordered" evidence="1">
    <location>
        <begin position="280"/>
        <end position="309"/>
    </location>
</feature>
<comment type="caution">
    <text evidence="3">The sequence shown here is derived from an EMBL/GenBank/DDBJ whole genome shotgun (WGS) entry which is preliminary data.</text>
</comment>